<keyword evidence="6" id="KW-1185">Reference proteome</keyword>
<evidence type="ECO:0000256" key="1">
    <source>
        <dbReference type="ARBA" id="ARBA00022741"/>
    </source>
</evidence>
<dbReference type="InterPro" id="IPR003778">
    <property type="entry name" value="CT_A_B"/>
</dbReference>
<dbReference type="GO" id="GO:0016787">
    <property type="term" value="F:hydrolase activity"/>
    <property type="evidence" value="ECO:0007669"/>
    <property type="project" value="UniProtKB-KW"/>
</dbReference>
<keyword evidence="3" id="KW-0067">ATP-binding</keyword>
<dbReference type="Pfam" id="PF02626">
    <property type="entry name" value="CT_A_B"/>
    <property type="match status" value="1"/>
</dbReference>
<evidence type="ECO:0000313" key="5">
    <source>
        <dbReference type="EMBL" id="NKE73238.1"/>
    </source>
</evidence>
<keyword evidence="2" id="KW-0378">Hydrolase</keyword>
<reference evidence="5 6" key="1">
    <citation type="journal article" date="2020" name="Nature">
        <title>Bacterial chemolithoautotrophy via manganese oxidation.</title>
        <authorList>
            <person name="Yu H."/>
            <person name="Leadbetter J.R."/>
        </authorList>
    </citation>
    <scope>NUCLEOTIDE SEQUENCE [LARGE SCALE GENOMIC DNA]</scope>
    <source>
        <strain evidence="5 6">Mn-1</strain>
    </source>
</reference>
<keyword evidence="5" id="KW-0808">Transferase</keyword>
<evidence type="ECO:0000313" key="6">
    <source>
        <dbReference type="Proteomes" id="UP000534783"/>
    </source>
</evidence>
<evidence type="ECO:0000256" key="3">
    <source>
        <dbReference type="ARBA" id="ARBA00022840"/>
    </source>
</evidence>
<sequence>MRSTHLEKRSMLRVISPGFQTSVQDAGRFHFAHLGVSQSGAADPVAFRLGNRLVENQENTPSLEMTLLGGTFEFEEDRLIALTGADCGPTLGQQSIPMWTTIPIRAGQRLECRAMQEGARTYLSIQGGISVQKVMESAATHLQTGLGGWHGRAIQKGERLPLDGSFHPSAFRLQSVPNTLQRYLQERTKIKITRAPQTDLFPDSSLKVLTTASYVVSESSNRVGLRLTGKPIDREKKEELITEGISLGAIQVPADGQPILLFVEHPTAGGYPKIANVISADLCKVGQLKPRDEVHFQFVDVDEAIRLYRKQDRLLTDTPLQRELNF</sequence>
<dbReference type="GO" id="GO:0016740">
    <property type="term" value="F:transferase activity"/>
    <property type="evidence" value="ECO:0007669"/>
    <property type="project" value="UniProtKB-KW"/>
</dbReference>
<dbReference type="PANTHER" id="PTHR43309:SF3">
    <property type="entry name" value="5-OXOPROLINASE SUBUNIT C"/>
    <property type="match status" value="1"/>
</dbReference>
<accession>A0A7X6ID09</accession>
<name>A0A7X6ID09_9BACT</name>
<dbReference type="SMART" id="SM00797">
    <property type="entry name" value="AHS2"/>
    <property type="match status" value="1"/>
</dbReference>
<keyword evidence="1" id="KW-0547">Nucleotide-binding</keyword>
<dbReference type="Gene3D" id="2.40.100.10">
    <property type="entry name" value="Cyclophilin-like"/>
    <property type="match status" value="1"/>
</dbReference>
<dbReference type="NCBIfam" id="TIGR00724">
    <property type="entry name" value="urea_amlyse_rel"/>
    <property type="match status" value="1"/>
</dbReference>
<evidence type="ECO:0000259" key="4">
    <source>
        <dbReference type="SMART" id="SM00797"/>
    </source>
</evidence>
<organism evidence="5 6">
    <name type="scientific">Candidatus Manganitrophus noduliformans</name>
    <dbReference type="NCBI Taxonomy" id="2606439"/>
    <lineage>
        <taxon>Bacteria</taxon>
        <taxon>Pseudomonadati</taxon>
        <taxon>Nitrospirota</taxon>
        <taxon>Nitrospiria</taxon>
        <taxon>Candidatus Troglogloeales</taxon>
        <taxon>Candidatus Manganitrophaceae</taxon>
        <taxon>Candidatus Manganitrophus</taxon>
    </lineage>
</organism>
<evidence type="ECO:0000256" key="2">
    <source>
        <dbReference type="ARBA" id="ARBA00022801"/>
    </source>
</evidence>
<feature type="domain" description="Carboxyltransferase" evidence="4">
    <location>
        <begin position="33"/>
        <end position="314"/>
    </location>
</feature>
<dbReference type="InterPro" id="IPR029000">
    <property type="entry name" value="Cyclophilin-like_dom_sf"/>
</dbReference>
<dbReference type="PANTHER" id="PTHR43309">
    <property type="entry name" value="5-OXOPROLINASE SUBUNIT C"/>
    <property type="match status" value="1"/>
</dbReference>
<comment type="caution">
    <text evidence="5">The sequence shown here is derived from an EMBL/GenBank/DDBJ whole genome shotgun (WGS) entry which is preliminary data.</text>
</comment>
<dbReference type="EMBL" id="VTOW01000005">
    <property type="protein sequence ID" value="NKE73238.1"/>
    <property type="molecule type" value="Genomic_DNA"/>
</dbReference>
<dbReference type="SUPFAM" id="SSF50891">
    <property type="entry name" value="Cyclophilin-like"/>
    <property type="match status" value="1"/>
</dbReference>
<dbReference type="AlphaFoldDB" id="A0A7X6ID09"/>
<gene>
    <name evidence="5" type="ORF">MNODULE_20995</name>
</gene>
<proteinExistence type="predicted"/>
<dbReference type="Proteomes" id="UP000534783">
    <property type="component" value="Unassembled WGS sequence"/>
</dbReference>
<protein>
    <submittedName>
        <fullName evidence="5">Biotin-dependent carboxyltransferase</fullName>
    </submittedName>
</protein>
<dbReference type="GO" id="GO:0005524">
    <property type="term" value="F:ATP binding"/>
    <property type="evidence" value="ECO:0007669"/>
    <property type="project" value="UniProtKB-KW"/>
</dbReference>
<dbReference type="InterPro" id="IPR052708">
    <property type="entry name" value="PxpC"/>
</dbReference>